<dbReference type="PROSITE" id="PS51071">
    <property type="entry name" value="HTH_RPIR"/>
    <property type="match status" value="1"/>
</dbReference>
<dbReference type="HOGENOM" id="CLU_055769_0_0_9"/>
<evidence type="ECO:0000256" key="1">
    <source>
        <dbReference type="ARBA" id="ARBA00023015"/>
    </source>
</evidence>
<dbReference type="SUPFAM" id="SSF46689">
    <property type="entry name" value="Homeodomain-like"/>
    <property type="match status" value="1"/>
</dbReference>
<dbReference type="PANTHER" id="PTHR30514:SF1">
    <property type="entry name" value="HTH-TYPE TRANSCRIPTIONAL REGULATOR HEXR-RELATED"/>
    <property type="match status" value="1"/>
</dbReference>
<proteinExistence type="predicted"/>
<keyword evidence="7" id="KW-1185">Reference proteome</keyword>
<comment type="caution">
    <text evidence="6">The sequence shown here is derived from an EMBL/GenBank/DDBJ whole genome shotgun (WGS) entry which is preliminary data.</text>
</comment>
<dbReference type="InterPro" id="IPR009057">
    <property type="entry name" value="Homeodomain-like_sf"/>
</dbReference>
<reference evidence="6" key="2">
    <citation type="submission" date="2013-06" db="EMBL/GenBank/DDBJ databases">
        <title>Draft genome sequence of Clostridium hylemonae (DSM 15053).</title>
        <authorList>
            <person name="Sudarsanam P."/>
            <person name="Ley R."/>
            <person name="Guruge J."/>
            <person name="Turnbaugh P.J."/>
            <person name="Mahowald M."/>
            <person name="Liep D."/>
            <person name="Gordon J."/>
        </authorList>
    </citation>
    <scope>NUCLEOTIDE SEQUENCE</scope>
    <source>
        <strain evidence="6">DSM 15053</strain>
    </source>
</reference>
<evidence type="ECO:0000256" key="2">
    <source>
        <dbReference type="ARBA" id="ARBA00023125"/>
    </source>
</evidence>
<dbReference type="EMBL" id="ABYI02000022">
    <property type="protein sequence ID" value="EEG73997.1"/>
    <property type="molecule type" value="Genomic_DNA"/>
</dbReference>
<feature type="domain" description="SIS" evidence="5">
    <location>
        <begin position="127"/>
        <end position="270"/>
    </location>
</feature>
<dbReference type="GO" id="GO:0003677">
    <property type="term" value="F:DNA binding"/>
    <property type="evidence" value="ECO:0007669"/>
    <property type="project" value="UniProtKB-KW"/>
</dbReference>
<dbReference type="CDD" id="cd05013">
    <property type="entry name" value="SIS_RpiR"/>
    <property type="match status" value="1"/>
</dbReference>
<dbReference type="InterPro" id="IPR046348">
    <property type="entry name" value="SIS_dom_sf"/>
</dbReference>
<dbReference type="AlphaFoldDB" id="C0C1I3"/>
<keyword evidence="1" id="KW-0805">Transcription regulation</keyword>
<dbReference type="eggNOG" id="COG1737">
    <property type="taxonomic scope" value="Bacteria"/>
</dbReference>
<dbReference type="PROSITE" id="PS51464">
    <property type="entry name" value="SIS"/>
    <property type="match status" value="1"/>
</dbReference>
<dbReference type="InterPro" id="IPR047640">
    <property type="entry name" value="RpiR-like"/>
</dbReference>
<sequence>MQKISSKVKAEITAIYDTLRGAERKAADYVLLHPQEAALHSIITESAGRAGCSEATFVRLAQKLGYNGYAQLKQMLLPAEAAFEPETLLPYGDIGRGEDSQAVLCSVFHAAARALDDTLDLLDRKVYEESLSYITRAGKILSAGAGDAYTAAYSAYLKFSRIGLRAVCPADFDVQIMEASGMKRGDVLLLISHSGSTRTLCQVAETAKAKKARIITVTNYPLSPLAKLSDCVIRTAAFTKNPCNETVAKRIPELCIIEALYISILQGREEKYAKMLAAANEELRKNKF</sequence>
<dbReference type="InterPro" id="IPR001347">
    <property type="entry name" value="SIS_dom"/>
</dbReference>
<dbReference type="Gene3D" id="1.10.10.10">
    <property type="entry name" value="Winged helix-like DNA-binding domain superfamily/Winged helix DNA-binding domain"/>
    <property type="match status" value="1"/>
</dbReference>
<dbReference type="Pfam" id="PF01380">
    <property type="entry name" value="SIS"/>
    <property type="match status" value="1"/>
</dbReference>
<evidence type="ECO:0000313" key="6">
    <source>
        <dbReference type="EMBL" id="EEG73997.1"/>
    </source>
</evidence>
<dbReference type="Gene3D" id="3.40.50.10490">
    <property type="entry name" value="Glucose-6-phosphate isomerase like protein, domain 1"/>
    <property type="match status" value="1"/>
</dbReference>
<dbReference type="Pfam" id="PF01418">
    <property type="entry name" value="HTH_6"/>
    <property type="match status" value="1"/>
</dbReference>
<dbReference type="STRING" id="553973.CLOHYLEM_06003"/>
<keyword evidence="2" id="KW-0238">DNA-binding</keyword>
<dbReference type="GO" id="GO:0003700">
    <property type="term" value="F:DNA-binding transcription factor activity"/>
    <property type="evidence" value="ECO:0007669"/>
    <property type="project" value="InterPro"/>
</dbReference>
<accession>C0C1I3</accession>
<keyword evidence="3" id="KW-0804">Transcription</keyword>
<dbReference type="InterPro" id="IPR000281">
    <property type="entry name" value="HTH_RpiR"/>
</dbReference>
<evidence type="ECO:0000313" key="7">
    <source>
        <dbReference type="Proteomes" id="UP000004893"/>
    </source>
</evidence>
<evidence type="ECO:0000259" key="5">
    <source>
        <dbReference type="PROSITE" id="PS51464"/>
    </source>
</evidence>
<dbReference type="InterPro" id="IPR035472">
    <property type="entry name" value="RpiR-like_SIS"/>
</dbReference>
<dbReference type="RefSeq" id="WP_006443350.1">
    <property type="nucleotide sequence ID" value="NZ_GG657759.1"/>
</dbReference>
<dbReference type="GO" id="GO:0097367">
    <property type="term" value="F:carbohydrate derivative binding"/>
    <property type="evidence" value="ECO:0007669"/>
    <property type="project" value="InterPro"/>
</dbReference>
<dbReference type="InterPro" id="IPR036388">
    <property type="entry name" value="WH-like_DNA-bd_sf"/>
</dbReference>
<dbReference type="Proteomes" id="UP000004893">
    <property type="component" value="Unassembled WGS sequence"/>
</dbReference>
<name>C0C1I3_9FIRM</name>
<dbReference type="SUPFAM" id="SSF53697">
    <property type="entry name" value="SIS domain"/>
    <property type="match status" value="1"/>
</dbReference>
<gene>
    <name evidence="6" type="ORF">CLOHYLEM_06003</name>
</gene>
<protein>
    <submittedName>
        <fullName evidence="6">SIS domain protein</fullName>
    </submittedName>
</protein>
<dbReference type="GO" id="GO:1901135">
    <property type="term" value="P:carbohydrate derivative metabolic process"/>
    <property type="evidence" value="ECO:0007669"/>
    <property type="project" value="InterPro"/>
</dbReference>
<organism evidence="6 7">
    <name type="scientific">[Clostridium] hylemonae DSM 15053</name>
    <dbReference type="NCBI Taxonomy" id="553973"/>
    <lineage>
        <taxon>Bacteria</taxon>
        <taxon>Bacillati</taxon>
        <taxon>Bacillota</taxon>
        <taxon>Clostridia</taxon>
        <taxon>Lachnospirales</taxon>
        <taxon>Lachnospiraceae</taxon>
    </lineage>
</organism>
<dbReference type="PANTHER" id="PTHR30514">
    <property type="entry name" value="GLUCOKINASE"/>
    <property type="match status" value="1"/>
</dbReference>
<evidence type="ECO:0000259" key="4">
    <source>
        <dbReference type="PROSITE" id="PS51071"/>
    </source>
</evidence>
<feature type="domain" description="HTH rpiR-type" evidence="4">
    <location>
        <begin position="6"/>
        <end position="83"/>
    </location>
</feature>
<reference evidence="6" key="1">
    <citation type="submission" date="2009-02" db="EMBL/GenBank/DDBJ databases">
        <authorList>
            <person name="Fulton L."/>
            <person name="Clifton S."/>
            <person name="Fulton B."/>
            <person name="Xu J."/>
            <person name="Minx P."/>
            <person name="Pepin K.H."/>
            <person name="Johnson M."/>
            <person name="Bhonagiri V."/>
            <person name="Nash W.E."/>
            <person name="Mardis E.R."/>
            <person name="Wilson R.K."/>
        </authorList>
    </citation>
    <scope>NUCLEOTIDE SEQUENCE [LARGE SCALE GENOMIC DNA]</scope>
    <source>
        <strain evidence="6">DSM 15053</strain>
    </source>
</reference>
<evidence type="ECO:0000256" key="3">
    <source>
        <dbReference type="ARBA" id="ARBA00023163"/>
    </source>
</evidence>